<reference evidence="1 2" key="1">
    <citation type="submission" date="2021-04" db="EMBL/GenBank/DDBJ databases">
        <authorList>
            <person name="De Guttry C."/>
            <person name="Zahm M."/>
            <person name="Klopp C."/>
            <person name="Cabau C."/>
            <person name="Louis A."/>
            <person name="Berthelot C."/>
            <person name="Parey E."/>
            <person name="Roest Crollius H."/>
            <person name="Montfort J."/>
            <person name="Robinson-Rechavi M."/>
            <person name="Bucao C."/>
            <person name="Bouchez O."/>
            <person name="Gislard M."/>
            <person name="Lluch J."/>
            <person name="Milhes M."/>
            <person name="Lampietro C."/>
            <person name="Lopez Roques C."/>
            <person name="Donnadieu C."/>
            <person name="Braasch I."/>
            <person name="Desvignes T."/>
            <person name="Postlethwait J."/>
            <person name="Bobe J."/>
            <person name="Wedekind C."/>
            <person name="Guiguen Y."/>
        </authorList>
    </citation>
    <scope>NUCLEOTIDE SEQUENCE [LARGE SCALE GENOMIC DNA]</scope>
    <source>
        <strain evidence="1">Cs_M1</strain>
        <tissue evidence="1">Blood</tissue>
    </source>
</reference>
<gene>
    <name evidence="1" type="ORF">J4Q44_G00110620</name>
</gene>
<sequence>LTLRYLHTSVGFSSPLFANQDSTAQKPPCCCSNTIERRTLDCLRFLHCEFCRGHHGRISGQRRALQAGLGARPWTQLPDPPDSYTFLTFIHLRGAEQAMEPEFILSVRGKKYPKATPIDWNDRLQISPSGSAPNMMDLNAEVS</sequence>
<accession>A0AAN8M5B7</accession>
<protein>
    <submittedName>
        <fullName evidence="1">Uncharacterized protein</fullName>
    </submittedName>
</protein>
<keyword evidence="2" id="KW-1185">Reference proteome</keyword>
<evidence type="ECO:0000313" key="1">
    <source>
        <dbReference type="EMBL" id="KAK6317771.1"/>
    </source>
</evidence>
<name>A0AAN8M5B7_9TELE</name>
<dbReference type="Proteomes" id="UP001356427">
    <property type="component" value="Unassembled WGS sequence"/>
</dbReference>
<dbReference type="AlphaFoldDB" id="A0AAN8M5B7"/>
<feature type="non-terminal residue" evidence="1">
    <location>
        <position position="1"/>
    </location>
</feature>
<evidence type="ECO:0000313" key="2">
    <source>
        <dbReference type="Proteomes" id="UP001356427"/>
    </source>
</evidence>
<dbReference type="EMBL" id="JAGTTL010000009">
    <property type="protein sequence ID" value="KAK6317771.1"/>
    <property type="molecule type" value="Genomic_DNA"/>
</dbReference>
<proteinExistence type="predicted"/>
<comment type="caution">
    <text evidence="1">The sequence shown here is derived from an EMBL/GenBank/DDBJ whole genome shotgun (WGS) entry which is preliminary data.</text>
</comment>
<organism evidence="1 2">
    <name type="scientific">Coregonus suidteri</name>
    <dbReference type="NCBI Taxonomy" id="861788"/>
    <lineage>
        <taxon>Eukaryota</taxon>
        <taxon>Metazoa</taxon>
        <taxon>Chordata</taxon>
        <taxon>Craniata</taxon>
        <taxon>Vertebrata</taxon>
        <taxon>Euteleostomi</taxon>
        <taxon>Actinopterygii</taxon>
        <taxon>Neopterygii</taxon>
        <taxon>Teleostei</taxon>
        <taxon>Protacanthopterygii</taxon>
        <taxon>Salmoniformes</taxon>
        <taxon>Salmonidae</taxon>
        <taxon>Coregoninae</taxon>
        <taxon>Coregonus</taxon>
    </lineage>
</organism>